<reference evidence="2" key="1">
    <citation type="submission" date="2022-05" db="EMBL/GenBank/DDBJ databases">
        <title>Megaplasmid of Vibrio parahaemolyticus.</title>
        <authorList>
            <person name="Strauch E."/>
            <person name="Borowiak M."/>
        </authorList>
    </citation>
    <scope>NUCLEOTIDE SEQUENCE</scope>
    <source>
        <strain evidence="2">16-VB00198</strain>
    </source>
</reference>
<keyword evidence="1" id="KW-1133">Transmembrane helix</keyword>
<name>A0AA46UJG4_VIBPH</name>
<sequence length="96" mass="10465">MPVLSLMYTLLGGFFAEGLYKILIKAGTALAVGSAAYFLTGDLTAYLNDMLVNEFNLLDAKLYQLMIILGVNEIINYTISYIALCSTLAVANKVMK</sequence>
<dbReference type="RefSeq" id="WP_264400144.1">
    <property type="nucleotide sequence ID" value="NZ_CP097355.1"/>
</dbReference>
<feature type="transmembrane region" description="Helical" evidence="1">
    <location>
        <begin position="67"/>
        <end position="91"/>
    </location>
</feature>
<feature type="transmembrane region" description="Helical" evidence="1">
    <location>
        <begin position="6"/>
        <end position="23"/>
    </location>
</feature>
<evidence type="ECO:0000313" key="3">
    <source>
        <dbReference type="Proteomes" id="UP001163036"/>
    </source>
</evidence>
<organism evidence="2 3">
    <name type="scientific">Vibrio parahaemolyticus</name>
    <dbReference type="NCBI Taxonomy" id="670"/>
    <lineage>
        <taxon>Bacteria</taxon>
        <taxon>Pseudomonadati</taxon>
        <taxon>Pseudomonadota</taxon>
        <taxon>Gammaproteobacteria</taxon>
        <taxon>Vibrionales</taxon>
        <taxon>Vibrionaceae</taxon>
        <taxon>Vibrio</taxon>
    </lineage>
</organism>
<proteinExistence type="predicted"/>
<protein>
    <recommendedName>
        <fullName evidence="4">DUF2523 domain-containing protein</fullName>
    </recommendedName>
</protein>
<evidence type="ECO:0008006" key="4">
    <source>
        <dbReference type="Google" id="ProtNLM"/>
    </source>
</evidence>
<evidence type="ECO:0000256" key="1">
    <source>
        <dbReference type="SAM" id="Phobius"/>
    </source>
</evidence>
<dbReference type="Proteomes" id="UP001163036">
    <property type="component" value="Chromosome 1"/>
</dbReference>
<feature type="transmembrane region" description="Helical" evidence="1">
    <location>
        <begin position="30"/>
        <end position="47"/>
    </location>
</feature>
<dbReference type="AlphaFoldDB" id="A0AA46UJG4"/>
<dbReference type="EMBL" id="CP097355">
    <property type="protein sequence ID" value="UYV26837.1"/>
    <property type="molecule type" value="Genomic_DNA"/>
</dbReference>
<evidence type="ECO:0000313" key="2">
    <source>
        <dbReference type="EMBL" id="UYV26837.1"/>
    </source>
</evidence>
<keyword evidence="1" id="KW-0812">Transmembrane</keyword>
<gene>
    <name evidence="2" type="ORF">M5598_02230</name>
</gene>
<accession>A0AA46UJG4</accession>
<keyword evidence="1" id="KW-0472">Membrane</keyword>